<organism evidence="1 2">
    <name type="scientific">Crocosphaera watsonii WH 0005</name>
    <dbReference type="NCBI Taxonomy" id="423472"/>
    <lineage>
        <taxon>Bacteria</taxon>
        <taxon>Bacillati</taxon>
        <taxon>Cyanobacteriota</taxon>
        <taxon>Cyanophyceae</taxon>
        <taxon>Oscillatoriophycideae</taxon>
        <taxon>Chroococcales</taxon>
        <taxon>Aphanothecaceae</taxon>
        <taxon>Crocosphaera</taxon>
    </lineage>
</organism>
<protein>
    <submittedName>
        <fullName evidence="1">Uncharacterized protein</fullName>
    </submittedName>
</protein>
<dbReference type="Proteomes" id="UP000017981">
    <property type="component" value="Unassembled WGS sequence"/>
</dbReference>
<dbReference type="InterPro" id="IPR029063">
    <property type="entry name" value="SAM-dependent_MTases_sf"/>
</dbReference>
<reference evidence="1 2" key="1">
    <citation type="submission" date="2013-01" db="EMBL/GenBank/DDBJ databases">
        <authorList>
            <person name="Bench S."/>
        </authorList>
    </citation>
    <scope>NUCLEOTIDE SEQUENCE [LARGE SCALE GENOMIC DNA]</scope>
    <source>
        <strain evidence="1 2">WH 0005</strain>
    </source>
</reference>
<reference evidence="1 2" key="2">
    <citation type="submission" date="2013-09" db="EMBL/GenBank/DDBJ databases">
        <title>Whole genome comparison of six Crocosphaera watsonii strains with differing phenotypes.</title>
        <authorList>
            <person name="Bench S.R."/>
            <person name="Heller P."/>
            <person name="Frank I."/>
            <person name="Arciniega M."/>
            <person name="Shilova I.N."/>
            <person name="Zehr J.P."/>
        </authorList>
    </citation>
    <scope>NUCLEOTIDE SEQUENCE [LARGE SCALE GENOMIC DNA]</scope>
    <source>
        <strain evidence="1 2">WH 0005</strain>
    </source>
</reference>
<dbReference type="EMBL" id="CAQL01001240">
    <property type="protein sequence ID" value="CCQ59484.1"/>
    <property type="molecule type" value="Genomic_DNA"/>
</dbReference>
<evidence type="ECO:0000313" key="2">
    <source>
        <dbReference type="Proteomes" id="UP000017981"/>
    </source>
</evidence>
<sequence length="40" mass="4724">MFEYGAGFSTLWWQNKVNRVYSVEHDQAWCERLGENSSPT</sequence>
<accession>T2J2U8</accession>
<name>T2J2U8_CROWT</name>
<proteinExistence type="predicted"/>
<dbReference type="Gene3D" id="3.40.50.150">
    <property type="entry name" value="Vaccinia Virus protein VP39"/>
    <property type="match status" value="1"/>
</dbReference>
<comment type="caution">
    <text evidence="1">The sequence shown here is derived from an EMBL/GenBank/DDBJ whole genome shotgun (WGS) entry which is preliminary data.</text>
</comment>
<evidence type="ECO:0000313" key="1">
    <source>
        <dbReference type="EMBL" id="CCQ59484.1"/>
    </source>
</evidence>
<dbReference type="AlphaFoldDB" id="T2J2U8"/>
<gene>
    <name evidence="1" type="ORF">CWATWH0005_2195</name>
</gene>